<evidence type="ECO:0000256" key="1">
    <source>
        <dbReference type="SAM" id="Phobius"/>
    </source>
</evidence>
<dbReference type="HOGENOM" id="CLU_2259190_0_0_9"/>
<dbReference type="Proteomes" id="UP000002217">
    <property type="component" value="Chromosome"/>
</dbReference>
<dbReference type="EMBL" id="CP001720">
    <property type="protein sequence ID" value="ACV64976.1"/>
    <property type="molecule type" value="Genomic_DNA"/>
</dbReference>
<dbReference type="OrthoDB" id="9948283at2"/>
<organism evidence="2 3">
    <name type="scientific">Desulfofarcimen acetoxidans (strain ATCC 49208 / DSM 771 / KCTC 5769 / VKM B-1644 / 5575)</name>
    <name type="common">Desulfotomaculum acetoxidans</name>
    <dbReference type="NCBI Taxonomy" id="485916"/>
    <lineage>
        <taxon>Bacteria</taxon>
        <taxon>Bacillati</taxon>
        <taxon>Bacillota</taxon>
        <taxon>Clostridia</taxon>
        <taxon>Eubacteriales</taxon>
        <taxon>Peptococcaceae</taxon>
        <taxon>Desulfofarcimen</taxon>
    </lineage>
</organism>
<feature type="transmembrane region" description="Helical" evidence="1">
    <location>
        <begin position="82"/>
        <end position="102"/>
    </location>
</feature>
<accession>C8W008</accession>
<name>C8W008_DESAS</name>
<dbReference type="KEGG" id="dae:Dtox_4312"/>
<keyword evidence="1" id="KW-0812">Transmembrane</keyword>
<gene>
    <name evidence="2" type="ordered locus">Dtox_4312</name>
</gene>
<evidence type="ECO:0000313" key="3">
    <source>
        <dbReference type="Proteomes" id="UP000002217"/>
    </source>
</evidence>
<dbReference type="RefSeq" id="WP_015759646.1">
    <property type="nucleotide sequence ID" value="NC_013216.1"/>
</dbReference>
<dbReference type="STRING" id="485916.Dtox_4312"/>
<keyword evidence="3" id="KW-1185">Reference proteome</keyword>
<protein>
    <submittedName>
        <fullName evidence="2">Uncharacterized protein</fullName>
    </submittedName>
</protein>
<keyword evidence="1" id="KW-1133">Transmembrane helix</keyword>
<dbReference type="AlphaFoldDB" id="C8W008"/>
<evidence type="ECO:0000313" key="2">
    <source>
        <dbReference type="EMBL" id="ACV64976.1"/>
    </source>
</evidence>
<sequence>MNSQPAQINDMPVLYKTGLKTFKPGYLKKAAAIKSVVNNKSICSFLNSGSCLKKAGMKLSTDFNIVERALHWLEKEDSHLEMLVGLGFCTATIIYLFINFIYY</sequence>
<keyword evidence="1" id="KW-0472">Membrane</keyword>
<reference evidence="2 3" key="1">
    <citation type="journal article" date="2009" name="Stand. Genomic Sci.">
        <title>Complete genome sequence of Desulfotomaculum acetoxidans type strain (5575).</title>
        <authorList>
            <person name="Spring S."/>
            <person name="Lapidus A."/>
            <person name="Schroder M."/>
            <person name="Gleim D."/>
            <person name="Sims D."/>
            <person name="Meincke L."/>
            <person name="Glavina Del Rio T."/>
            <person name="Tice H."/>
            <person name="Copeland A."/>
            <person name="Cheng J.F."/>
            <person name="Lucas S."/>
            <person name="Chen F."/>
            <person name="Nolan M."/>
            <person name="Bruce D."/>
            <person name="Goodwin L."/>
            <person name="Pitluck S."/>
            <person name="Ivanova N."/>
            <person name="Mavromatis K."/>
            <person name="Mikhailova N."/>
            <person name="Pati A."/>
            <person name="Chen A."/>
            <person name="Palaniappan K."/>
            <person name="Land M."/>
            <person name="Hauser L."/>
            <person name="Chang Y.J."/>
            <person name="Jeffries C.D."/>
            <person name="Chain P."/>
            <person name="Saunders E."/>
            <person name="Brettin T."/>
            <person name="Detter J.C."/>
            <person name="Goker M."/>
            <person name="Bristow J."/>
            <person name="Eisen J.A."/>
            <person name="Markowitz V."/>
            <person name="Hugenholtz P."/>
            <person name="Kyrpides N.C."/>
            <person name="Klenk H.P."/>
            <person name="Han C."/>
        </authorList>
    </citation>
    <scope>NUCLEOTIDE SEQUENCE [LARGE SCALE GENOMIC DNA]</scope>
    <source>
        <strain evidence="3">ATCC 49208 / DSM 771 / VKM B-1644</strain>
    </source>
</reference>
<proteinExistence type="predicted"/>